<proteinExistence type="inferred from homology"/>
<feature type="binding site" description="axial binding residue" evidence="6">
    <location>
        <position position="181"/>
    </location>
    <ligand>
        <name>chlorophyll b</name>
        <dbReference type="ChEBI" id="CHEBI:61721"/>
        <label>1</label>
    </ligand>
    <ligandPart>
        <name>Mg</name>
        <dbReference type="ChEBI" id="CHEBI:25107"/>
    </ligandPart>
</feature>
<keyword evidence="2 7" id="KW-0150">Chloroplast</keyword>
<dbReference type="GO" id="GO:0009522">
    <property type="term" value="C:photosystem I"/>
    <property type="evidence" value="ECO:0007669"/>
    <property type="project" value="UniProtKB-KW"/>
</dbReference>
<organism evidence="9 10">
    <name type="scientific">Astrephomene gubernaculifera</name>
    <dbReference type="NCBI Taxonomy" id="47775"/>
    <lineage>
        <taxon>Eukaryota</taxon>
        <taxon>Viridiplantae</taxon>
        <taxon>Chlorophyta</taxon>
        <taxon>core chlorophytes</taxon>
        <taxon>Chlorophyceae</taxon>
        <taxon>CS clade</taxon>
        <taxon>Chlamydomonadales</taxon>
        <taxon>Astrephomenaceae</taxon>
        <taxon>Astrephomene</taxon>
    </lineage>
</organism>
<protein>
    <recommendedName>
        <fullName evidence="7">Chlorophyll a-b binding protein, chloroplastic</fullName>
    </recommendedName>
</protein>
<dbReference type="InterPro" id="IPR022796">
    <property type="entry name" value="Chloroa_b-bind"/>
</dbReference>
<reference evidence="9 10" key="1">
    <citation type="journal article" date="2021" name="Sci. Rep.">
        <title>Genome sequencing of the multicellular alga Astrephomene provides insights into convergent evolution of germ-soma differentiation.</title>
        <authorList>
            <person name="Yamashita S."/>
            <person name="Yamamoto K."/>
            <person name="Matsuzaki R."/>
            <person name="Suzuki S."/>
            <person name="Yamaguchi H."/>
            <person name="Hirooka S."/>
            <person name="Minakuchi Y."/>
            <person name="Miyagishima S."/>
            <person name="Kawachi M."/>
            <person name="Toyoda A."/>
            <person name="Nozaki H."/>
        </authorList>
    </citation>
    <scope>NUCLEOTIDE SEQUENCE [LARGE SCALE GENOMIC DNA]</scope>
    <source>
        <strain evidence="9 10">NIES-4017</strain>
    </source>
</reference>
<dbReference type="Proteomes" id="UP001054857">
    <property type="component" value="Unassembled WGS sequence"/>
</dbReference>
<keyword evidence="10" id="KW-1185">Reference proteome</keyword>
<keyword evidence="7" id="KW-0603">Photosystem I</keyword>
<name>A0AAD3DZB0_9CHLO</name>
<accession>A0AAD3DZB0</accession>
<feature type="region of interest" description="Disordered" evidence="8">
    <location>
        <begin position="37"/>
        <end position="65"/>
    </location>
</feature>
<feature type="binding site" evidence="6">
    <location>
        <position position="179"/>
    </location>
    <ligand>
        <name>chlorophyll a</name>
        <dbReference type="ChEBI" id="CHEBI:58416"/>
        <label>1</label>
    </ligand>
</feature>
<gene>
    <name evidence="9" type="ORF">Agub_g12868</name>
</gene>
<dbReference type="GO" id="GO:0009765">
    <property type="term" value="P:photosynthesis, light harvesting"/>
    <property type="evidence" value="ECO:0007669"/>
    <property type="project" value="InterPro"/>
</dbReference>
<evidence type="ECO:0000256" key="4">
    <source>
        <dbReference type="ARBA" id="ARBA00022640"/>
    </source>
</evidence>
<evidence type="ECO:0000256" key="2">
    <source>
        <dbReference type="ARBA" id="ARBA00022528"/>
    </source>
</evidence>
<dbReference type="Pfam" id="PF00504">
    <property type="entry name" value="Chloroa_b-bind"/>
    <property type="match status" value="1"/>
</dbReference>
<dbReference type="Gene3D" id="1.10.3460.10">
    <property type="entry name" value="Chlorophyll a/b binding protein domain"/>
    <property type="match status" value="1"/>
</dbReference>
<dbReference type="PANTHER" id="PTHR21649">
    <property type="entry name" value="CHLOROPHYLL A/B BINDING PROTEIN"/>
    <property type="match status" value="1"/>
</dbReference>
<comment type="similarity">
    <text evidence="7">Belongs to the light-harvesting chlorophyll a/b-binding (LHC) protein family.</text>
</comment>
<dbReference type="AlphaFoldDB" id="A0AAD3DZB0"/>
<dbReference type="EMBL" id="BMAR01000038">
    <property type="protein sequence ID" value="GFR50593.1"/>
    <property type="molecule type" value="Genomic_DNA"/>
</dbReference>
<dbReference type="SUPFAM" id="SSF103511">
    <property type="entry name" value="Chlorophyll a-b binding protein"/>
    <property type="match status" value="1"/>
</dbReference>
<sequence>MQTVLAKSSFMGTRPFGVANKAKVTMDKKLPFSLPSFGGAAEKKTGTVVAKPKAGTASTKPAPKATIKKSAAATGTRMGGVGYRKYQGDALWLPNTARPEWLDGSLPGDRGFDPLGLAKPSEFVVVGVDENDVNAAQNKKGSVEAVVQASPDEVSSENRLSPYSEVFGLARFRECELIHGRWAMLACLGCLVAEATTGVSWVEAGKVELDGASYAGLALPFSITQLIWIEVLLVGGAEIYRNTETNPEKRCYPGGVFDPLNLATGDEERAFRLKTAEIKHARLAMVSFFGYSVQALSTGEGALGSLAKFAEGLNSGKGL</sequence>
<evidence type="ECO:0000256" key="5">
    <source>
        <dbReference type="ARBA" id="ARBA00022991"/>
    </source>
</evidence>
<dbReference type="GO" id="GO:0016168">
    <property type="term" value="F:chlorophyll binding"/>
    <property type="evidence" value="ECO:0007669"/>
    <property type="project" value="UniProtKB-KW"/>
</dbReference>
<feature type="binding site" description="axial binding residue" evidence="6">
    <location>
        <position position="176"/>
    </location>
    <ligand>
        <name>chlorophyll b</name>
        <dbReference type="ChEBI" id="CHEBI:61721"/>
        <label>3</label>
    </ligand>
    <ligandPart>
        <name>Mg</name>
        <dbReference type="ChEBI" id="CHEBI:25107"/>
    </ligandPart>
</feature>
<keyword evidence="7" id="KW-0793">Thylakoid</keyword>
<comment type="subcellular location">
    <subcellularLocation>
        <location evidence="7">Plastid</location>
        <location evidence="7">Chloroplast thylakoid membrane</location>
    </subcellularLocation>
</comment>
<evidence type="ECO:0000313" key="10">
    <source>
        <dbReference type="Proteomes" id="UP001054857"/>
    </source>
</evidence>
<comment type="caution">
    <text evidence="9">The sequence shown here is derived from an EMBL/GenBank/DDBJ whole genome shotgun (WGS) entry which is preliminary data.</text>
</comment>
<feature type="binding site" description="axial binding residue" evidence="6">
    <location>
        <position position="238"/>
    </location>
    <ligand>
        <name>chlorophyll b</name>
        <dbReference type="ChEBI" id="CHEBI:61721"/>
        <label>1</label>
    </ligand>
    <ligandPart>
        <name>Mg</name>
        <dbReference type="ChEBI" id="CHEBI:25107"/>
    </ligandPart>
</feature>
<comment type="function">
    <text evidence="7">The light-harvesting complex (LHC) functions as a light receptor, it captures and delivers excitation energy to photosystems with which it is closely associated.</text>
</comment>
<feature type="binding site" evidence="6">
    <location>
        <position position="277"/>
    </location>
    <ligand>
        <name>chlorophyll a</name>
        <dbReference type="ChEBI" id="CHEBI:58416"/>
        <label>1</label>
    </ligand>
</feature>
<dbReference type="InterPro" id="IPR001344">
    <property type="entry name" value="Chloro_AB-bd_pln"/>
</dbReference>
<keyword evidence="7" id="KW-0604">Photosystem II</keyword>
<keyword evidence="1 6" id="KW-0148">Chlorophyll</keyword>
<feature type="binding site" evidence="6">
    <location>
        <position position="282"/>
    </location>
    <ligand>
        <name>chlorophyll a</name>
        <dbReference type="ChEBI" id="CHEBI:58416"/>
        <label>1</label>
    </ligand>
</feature>
<dbReference type="GO" id="GO:0009535">
    <property type="term" value="C:chloroplast thylakoid membrane"/>
    <property type="evidence" value="ECO:0007669"/>
    <property type="project" value="UniProtKB-SubCell"/>
</dbReference>
<evidence type="ECO:0000256" key="7">
    <source>
        <dbReference type="RuleBase" id="RU363080"/>
    </source>
</evidence>
<evidence type="ECO:0000313" key="9">
    <source>
        <dbReference type="EMBL" id="GFR50593.1"/>
    </source>
</evidence>
<evidence type="ECO:0000256" key="6">
    <source>
        <dbReference type="PIRSR" id="PIRSR601344-1"/>
    </source>
</evidence>
<dbReference type="GO" id="GO:0009523">
    <property type="term" value="C:photosystem II"/>
    <property type="evidence" value="ECO:0007669"/>
    <property type="project" value="UniProtKB-KW"/>
</dbReference>
<evidence type="ECO:0000256" key="1">
    <source>
        <dbReference type="ARBA" id="ARBA00022494"/>
    </source>
</evidence>
<feature type="binding site" evidence="6">
    <location>
        <position position="294"/>
    </location>
    <ligand>
        <name>chlorophyll a</name>
        <dbReference type="ChEBI" id="CHEBI:58416"/>
        <label>1</label>
    </ligand>
</feature>
<keyword evidence="3 7" id="KW-0602">Photosynthesis</keyword>
<feature type="binding site" evidence="6">
    <location>
        <position position="222"/>
    </location>
    <ligand>
        <name>chlorophyll a</name>
        <dbReference type="ChEBI" id="CHEBI:58416"/>
        <label>1</label>
    </ligand>
</feature>
<keyword evidence="5 7" id="KW-0157">Chromophore</keyword>
<evidence type="ECO:0000256" key="8">
    <source>
        <dbReference type="SAM" id="MobiDB-lite"/>
    </source>
</evidence>
<evidence type="ECO:0000256" key="3">
    <source>
        <dbReference type="ARBA" id="ARBA00022531"/>
    </source>
</evidence>
<keyword evidence="4 7" id="KW-0934">Plastid</keyword>